<dbReference type="PANTHER" id="PTHR12059:SF5">
    <property type="entry name" value="LARGE RIBOSOMAL SUBUNIT PROTEIN UL23M"/>
    <property type="match status" value="1"/>
</dbReference>
<evidence type="ECO:0000256" key="3">
    <source>
        <dbReference type="ARBA" id="ARBA00022884"/>
    </source>
</evidence>
<gene>
    <name evidence="8" type="ORF">US53_C0019G0006</name>
</gene>
<dbReference type="GO" id="GO:0003735">
    <property type="term" value="F:structural constituent of ribosome"/>
    <property type="evidence" value="ECO:0007669"/>
    <property type="project" value="InterPro"/>
</dbReference>
<dbReference type="InterPro" id="IPR001014">
    <property type="entry name" value="Ribosomal_uL23_CS"/>
</dbReference>
<organism evidence="8 9">
    <name type="scientific">Candidatus Woesebacteria bacterium GW2011_GWA1_37_7</name>
    <dbReference type="NCBI Taxonomy" id="1618545"/>
    <lineage>
        <taxon>Bacteria</taxon>
        <taxon>Candidatus Woeseibacteriota</taxon>
    </lineage>
</organism>
<accession>A0A0G0H291</accession>
<evidence type="ECO:0000256" key="2">
    <source>
        <dbReference type="ARBA" id="ARBA00022730"/>
    </source>
</evidence>
<evidence type="ECO:0000256" key="7">
    <source>
        <dbReference type="RuleBase" id="RU003935"/>
    </source>
</evidence>
<dbReference type="EMBL" id="LBTI01000019">
    <property type="protein sequence ID" value="KKQ37378.1"/>
    <property type="molecule type" value="Genomic_DNA"/>
</dbReference>
<keyword evidence="4 6" id="KW-0689">Ribosomal protein</keyword>
<dbReference type="Gene3D" id="3.30.70.330">
    <property type="match status" value="1"/>
</dbReference>
<name>A0A0G0H291_9BACT</name>
<dbReference type="SUPFAM" id="SSF54189">
    <property type="entry name" value="Ribosomal proteins S24e, L23 and L15e"/>
    <property type="match status" value="1"/>
</dbReference>
<comment type="caution">
    <text evidence="8">The sequence shown here is derived from an EMBL/GenBank/DDBJ whole genome shotgun (WGS) entry which is preliminary data.</text>
</comment>
<proteinExistence type="inferred from homology"/>
<dbReference type="PANTHER" id="PTHR12059">
    <property type="entry name" value="RIBOSOMAL PROTEIN L23-RELATED"/>
    <property type="match status" value="1"/>
</dbReference>
<dbReference type="GO" id="GO:0006412">
    <property type="term" value="P:translation"/>
    <property type="evidence" value="ECO:0007669"/>
    <property type="project" value="InterPro"/>
</dbReference>
<evidence type="ECO:0000256" key="5">
    <source>
        <dbReference type="ARBA" id="ARBA00023274"/>
    </source>
</evidence>
<evidence type="ECO:0000313" key="9">
    <source>
        <dbReference type="Proteomes" id="UP000034591"/>
    </source>
</evidence>
<dbReference type="AlphaFoldDB" id="A0A0G0H291"/>
<dbReference type="GO" id="GO:0005840">
    <property type="term" value="C:ribosome"/>
    <property type="evidence" value="ECO:0007669"/>
    <property type="project" value="UniProtKB-KW"/>
</dbReference>
<keyword evidence="3 7" id="KW-0694">RNA-binding</keyword>
<dbReference type="InterPro" id="IPR013025">
    <property type="entry name" value="Ribosomal_uL23-like"/>
</dbReference>
<dbReference type="GO" id="GO:0019843">
    <property type="term" value="F:rRNA binding"/>
    <property type="evidence" value="ECO:0007669"/>
    <property type="project" value="UniProtKB-KW"/>
</dbReference>
<comment type="similarity">
    <text evidence="1 6">Belongs to the universal ribosomal protein uL23 family.</text>
</comment>
<dbReference type="InterPro" id="IPR012677">
    <property type="entry name" value="Nucleotide-bd_a/b_plait_sf"/>
</dbReference>
<dbReference type="PROSITE" id="PS00050">
    <property type="entry name" value="RIBOSOMAL_L23"/>
    <property type="match status" value="1"/>
</dbReference>
<dbReference type="InterPro" id="IPR012678">
    <property type="entry name" value="Ribosomal_uL23/eL15/eS24_sf"/>
</dbReference>
<protein>
    <recommendedName>
        <fullName evidence="7">50S ribosomal protein L23</fullName>
    </recommendedName>
</protein>
<evidence type="ECO:0000256" key="4">
    <source>
        <dbReference type="ARBA" id="ARBA00022980"/>
    </source>
</evidence>
<keyword evidence="2 7" id="KW-0699">rRNA-binding</keyword>
<evidence type="ECO:0000256" key="1">
    <source>
        <dbReference type="ARBA" id="ARBA00006700"/>
    </source>
</evidence>
<evidence type="ECO:0000256" key="6">
    <source>
        <dbReference type="RuleBase" id="RU003934"/>
    </source>
</evidence>
<dbReference type="Proteomes" id="UP000034591">
    <property type="component" value="Unassembled WGS sequence"/>
</dbReference>
<sequence length="93" mass="10763">MKIKALITEKSLKDAKKGRFTFEVEQSLSKYAIRDLINEIFNVHVTTVKTSNYKGRTKKTYTGKVKIIKPRKKAIVTLKDKEKIDLFEESKGK</sequence>
<reference evidence="8 9" key="1">
    <citation type="journal article" date="2015" name="Nature">
        <title>rRNA introns, odd ribosomes, and small enigmatic genomes across a large radiation of phyla.</title>
        <authorList>
            <person name="Brown C.T."/>
            <person name="Hug L.A."/>
            <person name="Thomas B.C."/>
            <person name="Sharon I."/>
            <person name="Castelle C.J."/>
            <person name="Singh A."/>
            <person name="Wilkins M.J."/>
            <person name="Williams K.H."/>
            <person name="Banfield J.F."/>
        </authorList>
    </citation>
    <scope>NUCLEOTIDE SEQUENCE [LARGE SCALE GENOMIC DNA]</scope>
</reference>
<evidence type="ECO:0000313" key="8">
    <source>
        <dbReference type="EMBL" id="KKQ37378.1"/>
    </source>
</evidence>
<dbReference type="GO" id="GO:1990904">
    <property type="term" value="C:ribonucleoprotein complex"/>
    <property type="evidence" value="ECO:0007669"/>
    <property type="project" value="UniProtKB-KW"/>
</dbReference>
<keyword evidence="5 6" id="KW-0687">Ribonucleoprotein</keyword>
<dbReference type="Pfam" id="PF00276">
    <property type="entry name" value="Ribosomal_L23"/>
    <property type="match status" value="1"/>
</dbReference>
<dbReference type="STRING" id="1618545.US53_C0019G0006"/>